<organism evidence="5 6">
    <name type="scientific">Ligilactobacillus pabuli</name>
    <dbReference type="NCBI Taxonomy" id="2886039"/>
    <lineage>
        <taxon>Bacteria</taxon>
        <taxon>Bacillati</taxon>
        <taxon>Bacillota</taxon>
        <taxon>Bacilli</taxon>
        <taxon>Lactobacillales</taxon>
        <taxon>Lactobacillaceae</taxon>
        <taxon>Ligilactobacillus</taxon>
    </lineage>
</organism>
<dbReference type="PANTHER" id="PTHR34135:SF2">
    <property type="entry name" value="LYSOZYME"/>
    <property type="match status" value="1"/>
</dbReference>
<dbReference type="SMART" id="SM00641">
    <property type="entry name" value="Glyco_25"/>
    <property type="match status" value="1"/>
</dbReference>
<sequence>MTNKFIDVACYQPASLGYFRAVKKLGIKGVVVKLTEGSAQGTNYVNPRASLQVEHAKEVGLTVSVYHFLRSISVSDAQQEAQFFVTQVKKNGLTGQVLCVVDVEADDLTHNRTALTKQVNAFIAELSVLGYPKSAVYSSTSWFIGRLIQSQLQAKTWWVASYGTKSAGIPCAAWQYSSKQMIQGTPTDISVDYSGAFTGKNNSSGIIKPIKVPISWVDSLGVRWYPEKGTFTSAQAIFLRWGATTSSTQISLLPAGSVVKYDAFAHSGGYIWLRQLRGKGQYGYLASGESKNGRRISSWGKFK</sequence>
<gene>
    <name evidence="5" type="ORF">LPAF129_20140</name>
</gene>
<dbReference type="RefSeq" id="WP_244056846.1">
    <property type="nucleotide sequence ID" value="NZ_BQXH01000026.1"/>
</dbReference>
<dbReference type="SMART" id="SM00287">
    <property type="entry name" value="SH3b"/>
    <property type="match status" value="1"/>
</dbReference>
<keyword evidence="3" id="KW-0326">Glycosidase</keyword>
<dbReference type="Pfam" id="PF01183">
    <property type="entry name" value="Glyco_hydro_25"/>
    <property type="match status" value="1"/>
</dbReference>
<evidence type="ECO:0000313" key="6">
    <source>
        <dbReference type="Proteomes" id="UP001055149"/>
    </source>
</evidence>
<dbReference type="Pfam" id="PF08460">
    <property type="entry name" value="SH3_5"/>
    <property type="match status" value="1"/>
</dbReference>
<dbReference type="InterPro" id="IPR002053">
    <property type="entry name" value="Glyco_hydro_25"/>
</dbReference>
<dbReference type="InterPro" id="IPR018077">
    <property type="entry name" value="Glyco_hydro_fam25_subgr"/>
</dbReference>
<proteinExistence type="inferred from homology"/>
<dbReference type="PANTHER" id="PTHR34135">
    <property type="entry name" value="LYSOZYME"/>
    <property type="match status" value="1"/>
</dbReference>
<keyword evidence="6" id="KW-1185">Reference proteome</keyword>
<dbReference type="InterPro" id="IPR003646">
    <property type="entry name" value="SH3-like_bac-type"/>
</dbReference>
<comment type="caution">
    <text evidence="5">The sequence shown here is derived from an EMBL/GenBank/DDBJ whole genome shotgun (WGS) entry which is preliminary data.</text>
</comment>
<protein>
    <recommendedName>
        <fullName evidence="4">SH3b domain-containing protein</fullName>
    </recommendedName>
</protein>
<dbReference type="Gene3D" id="2.30.30.40">
    <property type="entry name" value="SH3 Domains"/>
    <property type="match status" value="1"/>
</dbReference>
<dbReference type="InterPro" id="IPR017853">
    <property type="entry name" value="GH"/>
</dbReference>
<keyword evidence="2" id="KW-0378">Hydrolase</keyword>
<evidence type="ECO:0000259" key="4">
    <source>
        <dbReference type="SMART" id="SM00287"/>
    </source>
</evidence>
<reference evidence="5" key="1">
    <citation type="journal article" date="2022" name="Int. J. Syst. Evol. Microbiol.">
        <title>A novel species of lactic acid bacteria, Ligilactobacillus pabuli sp. nov., isolated from alfalfa silage.</title>
        <authorList>
            <person name="Tohno M."/>
            <person name="Tanizawa Y."/>
            <person name="Sawada H."/>
            <person name="Sakamoto M."/>
            <person name="Ohkuma M."/>
            <person name="Kobayashi H."/>
        </authorList>
    </citation>
    <scope>NUCLEOTIDE SEQUENCE</scope>
    <source>
        <strain evidence="5">AF129</strain>
    </source>
</reference>
<dbReference type="SUPFAM" id="SSF51445">
    <property type="entry name" value="(Trans)glycosidases"/>
    <property type="match status" value="1"/>
</dbReference>
<comment type="similarity">
    <text evidence="1">Belongs to the glycosyl hydrolase 25 family.</text>
</comment>
<name>A0ABQ5JKD0_9LACO</name>
<evidence type="ECO:0000256" key="1">
    <source>
        <dbReference type="ARBA" id="ARBA00010646"/>
    </source>
</evidence>
<evidence type="ECO:0000313" key="5">
    <source>
        <dbReference type="EMBL" id="GKS82328.1"/>
    </source>
</evidence>
<accession>A0ABQ5JKD0</accession>
<dbReference type="PROSITE" id="PS51904">
    <property type="entry name" value="GLYCOSYL_HYDROL_F25_2"/>
    <property type="match status" value="1"/>
</dbReference>
<dbReference type="Gene3D" id="3.20.20.80">
    <property type="entry name" value="Glycosidases"/>
    <property type="match status" value="1"/>
</dbReference>
<feature type="domain" description="SH3b" evidence="4">
    <location>
        <begin position="226"/>
        <end position="294"/>
    </location>
</feature>
<dbReference type="EMBL" id="BQXH01000026">
    <property type="protein sequence ID" value="GKS82328.1"/>
    <property type="molecule type" value="Genomic_DNA"/>
</dbReference>
<evidence type="ECO:0000256" key="2">
    <source>
        <dbReference type="ARBA" id="ARBA00022801"/>
    </source>
</evidence>
<dbReference type="Proteomes" id="UP001055149">
    <property type="component" value="Unassembled WGS sequence"/>
</dbReference>
<evidence type="ECO:0000256" key="3">
    <source>
        <dbReference type="ARBA" id="ARBA00023295"/>
    </source>
</evidence>